<dbReference type="AlphaFoldDB" id="A0A397TRG7"/>
<dbReference type="InterPro" id="IPR011990">
    <property type="entry name" value="TPR-like_helical_dom_sf"/>
</dbReference>
<evidence type="ECO:0008006" key="3">
    <source>
        <dbReference type="Google" id="ProtNLM"/>
    </source>
</evidence>
<dbReference type="EMBL" id="QKWP01005634">
    <property type="protein sequence ID" value="RIB00020.1"/>
    <property type="molecule type" value="Genomic_DNA"/>
</dbReference>
<sequence>MDIYSNELCKLGYNYKYGIDIEKHKKKAFKYYIKAAKLGNAVAINDVAICYKNGIGHGIGVEKDEKKAFEYYMKAAKLENVNAIFNAGVFYYNGIGVEINLQEAFK</sequence>
<organism evidence="1 2">
    <name type="scientific">Gigaspora rosea</name>
    <dbReference type="NCBI Taxonomy" id="44941"/>
    <lineage>
        <taxon>Eukaryota</taxon>
        <taxon>Fungi</taxon>
        <taxon>Fungi incertae sedis</taxon>
        <taxon>Mucoromycota</taxon>
        <taxon>Glomeromycotina</taxon>
        <taxon>Glomeromycetes</taxon>
        <taxon>Diversisporales</taxon>
        <taxon>Gigasporaceae</taxon>
        <taxon>Gigaspora</taxon>
    </lineage>
</organism>
<evidence type="ECO:0000313" key="1">
    <source>
        <dbReference type="EMBL" id="RIB00020.1"/>
    </source>
</evidence>
<accession>A0A397TRG7</accession>
<evidence type="ECO:0000313" key="2">
    <source>
        <dbReference type="Proteomes" id="UP000266673"/>
    </source>
</evidence>
<dbReference type="SUPFAM" id="SSF81901">
    <property type="entry name" value="HCP-like"/>
    <property type="match status" value="1"/>
</dbReference>
<dbReference type="OrthoDB" id="272077at2759"/>
<proteinExistence type="predicted"/>
<dbReference type="Gene3D" id="1.25.40.10">
    <property type="entry name" value="Tetratricopeptide repeat domain"/>
    <property type="match status" value="2"/>
</dbReference>
<protein>
    <recommendedName>
        <fullName evidence="3">HCP-like protein</fullName>
    </recommendedName>
</protein>
<dbReference type="InterPro" id="IPR006597">
    <property type="entry name" value="Sel1-like"/>
</dbReference>
<dbReference type="SMART" id="SM00671">
    <property type="entry name" value="SEL1"/>
    <property type="match status" value="3"/>
</dbReference>
<dbReference type="InterPro" id="IPR052945">
    <property type="entry name" value="Mitotic_Regulator"/>
</dbReference>
<keyword evidence="2" id="KW-1185">Reference proteome</keyword>
<reference evidence="1 2" key="1">
    <citation type="submission" date="2018-06" db="EMBL/GenBank/DDBJ databases">
        <title>Comparative genomics reveals the genomic features of Rhizophagus irregularis, R. cerebriforme, R. diaphanum and Gigaspora rosea, and their symbiotic lifestyle signature.</title>
        <authorList>
            <person name="Morin E."/>
            <person name="San Clemente H."/>
            <person name="Chen E.C.H."/>
            <person name="De La Providencia I."/>
            <person name="Hainaut M."/>
            <person name="Kuo A."/>
            <person name="Kohler A."/>
            <person name="Murat C."/>
            <person name="Tang N."/>
            <person name="Roy S."/>
            <person name="Loubradou J."/>
            <person name="Henrissat B."/>
            <person name="Grigoriev I.V."/>
            <person name="Corradi N."/>
            <person name="Roux C."/>
            <person name="Martin F.M."/>
        </authorList>
    </citation>
    <scope>NUCLEOTIDE SEQUENCE [LARGE SCALE GENOMIC DNA]</scope>
    <source>
        <strain evidence="1 2">DAOM 194757</strain>
    </source>
</reference>
<comment type="caution">
    <text evidence="1">The sequence shown here is derived from an EMBL/GenBank/DDBJ whole genome shotgun (WGS) entry which is preliminary data.</text>
</comment>
<gene>
    <name evidence="1" type="ORF">C2G38_2235990</name>
</gene>
<dbReference type="Proteomes" id="UP000266673">
    <property type="component" value="Unassembled WGS sequence"/>
</dbReference>
<dbReference type="PANTHER" id="PTHR43628:SF1">
    <property type="entry name" value="CHITIN SYNTHASE REGULATORY FACTOR 2-RELATED"/>
    <property type="match status" value="1"/>
</dbReference>
<dbReference type="PANTHER" id="PTHR43628">
    <property type="entry name" value="ACTIVATOR OF C KINASE PROTEIN 1-RELATED"/>
    <property type="match status" value="1"/>
</dbReference>
<name>A0A397TRG7_9GLOM</name>
<dbReference type="STRING" id="44941.A0A397TRG7"/>
<dbReference type="Pfam" id="PF08238">
    <property type="entry name" value="Sel1"/>
    <property type="match status" value="3"/>
</dbReference>